<keyword evidence="4" id="KW-0963">Cytoplasm</keyword>
<dbReference type="GO" id="GO:0005737">
    <property type="term" value="C:cytoplasm"/>
    <property type="evidence" value="ECO:0007669"/>
    <property type="project" value="UniProtKB-SubCell"/>
</dbReference>
<comment type="subcellular location">
    <subcellularLocation>
        <location evidence="2">Cytoplasm</location>
    </subcellularLocation>
    <subcellularLocation>
        <location evidence="1">Nucleus</location>
    </subcellularLocation>
</comment>
<evidence type="ECO:0000256" key="8">
    <source>
        <dbReference type="ARBA" id="ARBA00023242"/>
    </source>
</evidence>
<keyword evidence="11" id="KW-0175">Coiled coil</keyword>
<dbReference type="PANTHER" id="PTHR23073">
    <property type="entry name" value="26S PROTEASOME REGULATORY SUBUNIT"/>
    <property type="match status" value="1"/>
</dbReference>
<name>A0AAV6NJF5_9ROSI</name>
<evidence type="ECO:0000256" key="10">
    <source>
        <dbReference type="ARBA" id="ARBA00061931"/>
    </source>
</evidence>
<dbReference type="InterPro" id="IPR032501">
    <property type="entry name" value="Prot_ATP_ID_OB_2nd"/>
</dbReference>
<dbReference type="EMBL" id="JAGKQH010000005">
    <property type="protein sequence ID" value="KAG6598468.1"/>
    <property type="molecule type" value="Genomic_DNA"/>
</dbReference>
<evidence type="ECO:0000256" key="5">
    <source>
        <dbReference type="ARBA" id="ARBA00022741"/>
    </source>
</evidence>
<evidence type="ECO:0000256" key="7">
    <source>
        <dbReference type="ARBA" id="ARBA00022942"/>
    </source>
</evidence>
<keyword evidence="14" id="KW-1185">Reference proteome</keyword>
<keyword evidence="7 13" id="KW-0647">Proteasome</keyword>
<comment type="function">
    <text evidence="9">The 26S proteasome is involved in the ATP-dependent degradation of ubiquitinated proteins. The regulatory (or ATPase) complex confers ATP dependency and substrate specificity to the 26S complex.</text>
</comment>
<dbReference type="FunFam" id="1.10.8.60:FF:000008">
    <property type="entry name" value="26S protease regulatory subunit 10B"/>
    <property type="match status" value="1"/>
</dbReference>
<evidence type="ECO:0000256" key="6">
    <source>
        <dbReference type="ARBA" id="ARBA00022840"/>
    </source>
</evidence>
<evidence type="ECO:0000256" key="11">
    <source>
        <dbReference type="SAM" id="Coils"/>
    </source>
</evidence>
<keyword evidence="6" id="KW-0067">ATP-binding</keyword>
<keyword evidence="8" id="KW-0539">Nucleus</keyword>
<dbReference type="SMART" id="SM00382">
    <property type="entry name" value="AAA"/>
    <property type="match status" value="1"/>
</dbReference>
<protein>
    <submittedName>
        <fullName evidence="13">26S proteasome regulatory subunit S10B-like B</fullName>
    </submittedName>
</protein>
<evidence type="ECO:0000256" key="3">
    <source>
        <dbReference type="ARBA" id="ARBA00006914"/>
    </source>
</evidence>
<sequence>MADGEEAARRLTAVNDYRKKLLQHKELDARVRSLRENLRGAKKEFNKTEDDLKSLQSVGQIIGEVLRPLDNERLIVKASSGPRYVVGCRTKVDKEKLTSGTRVVLDMTTLTIMRALPREVDPVVYNMLHEDPGNVSYSAVGGLSDQIRELRESIELPLMNPELFLRVGIKPPKGVLLYGPPGTGKTLLARAIASNIDANFLKVVSSAIIDKYIGESARLIREMFGYARDHQPCIIFMDEIDAIGGRRFSEGTSADREIQRTLMELLNQLDGFDQLGKMPNGIVGVLNIIVKNLMLHLWPSFRTCLKAALDIRICKDTYEHQYPGAHQNDGTEILKIHAAGIAKHGEIDYEAVVKLAEGFNGADLRNVCTEAGMSAIRAERDYVIHEDFMKAVRKLNEAKKLESSAHYSADFGKD</sequence>
<comment type="caution">
    <text evidence="13">The sequence shown here is derived from an EMBL/GenBank/DDBJ whole genome shotgun (WGS) entry which is preliminary data.</text>
</comment>
<evidence type="ECO:0000256" key="2">
    <source>
        <dbReference type="ARBA" id="ARBA00004496"/>
    </source>
</evidence>
<dbReference type="GO" id="GO:0005524">
    <property type="term" value="F:ATP binding"/>
    <property type="evidence" value="ECO:0007669"/>
    <property type="project" value="UniProtKB-KW"/>
</dbReference>
<evidence type="ECO:0000313" key="13">
    <source>
        <dbReference type="EMBL" id="KAG6598468.1"/>
    </source>
</evidence>
<dbReference type="Pfam" id="PF16450">
    <property type="entry name" value="Prot_ATP_ID_OB_C"/>
    <property type="match status" value="1"/>
</dbReference>
<reference evidence="13 14" key="1">
    <citation type="journal article" date="2021" name="Hortic Res">
        <title>The domestication of Cucurbita argyrosperma as revealed by the genome of its wild relative.</title>
        <authorList>
            <person name="Barrera-Redondo J."/>
            <person name="Sanchez-de la Vega G."/>
            <person name="Aguirre-Liguori J.A."/>
            <person name="Castellanos-Morales G."/>
            <person name="Gutierrez-Guerrero Y.T."/>
            <person name="Aguirre-Dugua X."/>
            <person name="Aguirre-Planter E."/>
            <person name="Tenaillon M.I."/>
            <person name="Lira-Saade R."/>
            <person name="Eguiarte L.E."/>
        </authorList>
    </citation>
    <scope>NUCLEOTIDE SEQUENCE [LARGE SCALE GENOMIC DNA]</scope>
    <source>
        <strain evidence="13">JBR-2021</strain>
    </source>
</reference>
<feature type="coiled-coil region" evidence="11">
    <location>
        <begin position="24"/>
        <end position="58"/>
    </location>
</feature>
<accession>A0AAV6NJF5</accession>
<evidence type="ECO:0000259" key="12">
    <source>
        <dbReference type="SMART" id="SM00382"/>
    </source>
</evidence>
<proteinExistence type="inferred from homology"/>
<evidence type="ECO:0000256" key="1">
    <source>
        <dbReference type="ARBA" id="ARBA00004123"/>
    </source>
</evidence>
<evidence type="ECO:0000256" key="9">
    <source>
        <dbReference type="ARBA" id="ARBA00024661"/>
    </source>
</evidence>
<dbReference type="GO" id="GO:0005634">
    <property type="term" value="C:nucleus"/>
    <property type="evidence" value="ECO:0007669"/>
    <property type="project" value="UniProtKB-SubCell"/>
</dbReference>
<gene>
    <name evidence="13" type="primary">RPT4B</name>
    <name evidence="13" type="ORF">SDJN03_08246</name>
</gene>
<keyword evidence="5" id="KW-0547">Nucleotide-binding</keyword>
<dbReference type="FunFam" id="2.40.50.140:FF:000027">
    <property type="entry name" value="26S protease regulatory subunit 10B"/>
    <property type="match status" value="1"/>
</dbReference>
<organism evidence="13 14">
    <name type="scientific">Cucurbita argyrosperma subsp. sororia</name>
    <dbReference type="NCBI Taxonomy" id="37648"/>
    <lineage>
        <taxon>Eukaryota</taxon>
        <taxon>Viridiplantae</taxon>
        <taxon>Streptophyta</taxon>
        <taxon>Embryophyta</taxon>
        <taxon>Tracheophyta</taxon>
        <taxon>Spermatophyta</taxon>
        <taxon>Magnoliopsida</taxon>
        <taxon>eudicotyledons</taxon>
        <taxon>Gunneridae</taxon>
        <taxon>Pentapetalae</taxon>
        <taxon>rosids</taxon>
        <taxon>fabids</taxon>
        <taxon>Cucurbitales</taxon>
        <taxon>Cucurbitaceae</taxon>
        <taxon>Cucurbiteae</taxon>
        <taxon>Cucurbita</taxon>
    </lineage>
</organism>
<dbReference type="Pfam" id="PF00004">
    <property type="entry name" value="AAA"/>
    <property type="match status" value="1"/>
</dbReference>
<comment type="subunit">
    <text evidence="10">Component of the 19S regulatory particle (RP/PA700) base subcomplex of the 26S proteasome. The 26S proteasome is composed of a core protease (CP), known as the 20S proteasome, capped at one or both ends by the 19S regulatory particle (RP/PA700). The RP/PA700 complex is composed of at least 17 different subunits in two subcomplexes, the base and the lid, which form the portions proximal and distal to the 20S proteolytic core, respectively.</text>
</comment>
<dbReference type="FunFam" id="3.40.50.300:FF:000034">
    <property type="entry name" value="26S protease regulatory subunit 10B"/>
    <property type="match status" value="1"/>
</dbReference>
<evidence type="ECO:0000256" key="4">
    <source>
        <dbReference type="ARBA" id="ARBA00022490"/>
    </source>
</evidence>
<comment type="similarity">
    <text evidence="3">Belongs to the AAA ATPase family.</text>
</comment>
<dbReference type="Proteomes" id="UP000685013">
    <property type="component" value="Chromosome 5"/>
</dbReference>
<dbReference type="InterPro" id="IPR003593">
    <property type="entry name" value="AAA+_ATPase"/>
</dbReference>
<feature type="domain" description="AAA+ ATPase" evidence="12">
    <location>
        <begin position="171"/>
        <end position="309"/>
    </location>
</feature>
<dbReference type="AlphaFoldDB" id="A0AAV6NJF5"/>
<dbReference type="InterPro" id="IPR041569">
    <property type="entry name" value="AAA_lid_3"/>
</dbReference>
<dbReference type="InterPro" id="IPR003959">
    <property type="entry name" value="ATPase_AAA_core"/>
</dbReference>
<feature type="non-terminal residue" evidence="13">
    <location>
        <position position="1"/>
    </location>
</feature>
<dbReference type="GO" id="GO:0000502">
    <property type="term" value="C:proteasome complex"/>
    <property type="evidence" value="ECO:0007669"/>
    <property type="project" value="UniProtKB-KW"/>
</dbReference>
<dbReference type="GO" id="GO:0016887">
    <property type="term" value="F:ATP hydrolysis activity"/>
    <property type="evidence" value="ECO:0007669"/>
    <property type="project" value="InterPro"/>
</dbReference>
<dbReference type="Pfam" id="PF17862">
    <property type="entry name" value="AAA_lid_3"/>
    <property type="match status" value="1"/>
</dbReference>
<dbReference type="InterPro" id="IPR050221">
    <property type="entry name" value="26S_Proteasome_ATPase"/>
</dbReference>
<evidence type="ECO:0000313" key="14">
    <source>
        <dbReference type="Proteomes" id="UP000685013"/>
    </source>
</evidence>